<evidence type="ECO:0000313" key="3">
    <source>
        <dbReference type="Proteomes" id="UP000789396"/>
    </source>
</evidence>
<sequence length="185" mass="21326">MPRNIQLSDFEKGQIIGMHKLGATMTFIATVLNRDRSAVSRFLTRYKEGNVETVIRSGRPLIMTNMDEQNLIDAAIHYNDLPLKEILANRDINISRSLARKILHKNRIWGRIAAKKPGPLVFIKERNGAGAINARRYVEVLKDHLVPFCRELIAMFGDNIIYQDDNAPIHRARYTQEWMNNENIN</sequence>
<proteinExistence type="predicted"/>
<keyword evidence="3" id="KW-1185">Reference proteome</keyword>
<feature type="non-terminal residue" evidence="2">
    <location>
        <position position="185"/>
    </location>
</feature>
<protein>
    <submittedName>
        <fullName evidence="2">7788_t:CDS:1</fullName>
    </submittedName>
</protein>
<name>A0A9N9NFX9_9GLOM</name>
<dbReference type="Proteomes" id="UP000789396">
    <property type="component" value="Unassembled WGS sequence"/>
</dbReference>
<reference evidence="2" key="1">
    <citation type="submission" date="2021-06" db="EMBL/GenBank/DDBJ databases">
        <authorList>
            <person name="Kallberg Y."/>
            <person name="Tangrot J."/>
            <person name="Rosling A."/>
        </authorList>
    </citation>
    <scope>NUCLEOTIDE SEQUENCE</scope>
    <source>
        <strain evidence="2">IN212</strain>
    </source>
</reference>
<dbReference type="Pfam" id="PF11427">
    <property type="entry name" value="HTH_Tnp_Tc3_1"/>
    <property type="match status" value="1"/>
</dbReference>
<evidence type="ECO:0000259" key="1">
    <source>
        <dbReference type="Pfam" id="PF11427"/>
    </source>
</evidence>
<dbReference type="OrthoDB" id="2350562at2759"/>
<dbReference type="InterPro" id="IPR009057">
    <property type="entry name" value="Homeodomain-like_sf"/>
</dbReference>
<dbReference type="AlphaFoldDB" id="A0A9N9NFX9"/>
<dbReference type="InterPro" id="IPR036397">
    <property type="entry name" value="RNaseH_sf"/>
</dbReference>
<dbReference type="SUPFAM" id="SSF46689">
    <property type="entry name" value="Homeodomain-like"/>
    <property type="match status" value="1"/>
</dbReference>
<accession>A0A9N9NFX9</accession>
<gene>
    <name evidence="2" type="ORF">RFULGI_LOCUS11911</name>
</gene>
<dbReference type="Gene3D" id="1.10.10.60">
    <property type="entry name" value="Homeodomain-like"/>
    <property type="match status" value="1"/>
</dbReference>
<dbReference type="InterPro" id="IPR025898">
    <property type="entry name" value="Tc3_transposase_DNA-bd_dom"/>
</dbReference>
<evidence type="ECO:0000313" key="2">
    <source>
        <dbReference type="EMBL" id="CAG8727979.1"/>
    </source>
</evidence>
<organism evidence="2 3">
    <name type="scientific">Racocetra fulgida</name>
    <dbReference type="NCBI Taxonomy" id="60492"/>
    <lineage>
        <taxon>Eukaryota</taxon>
        <taxon>Fungi</taxon>
        <taxon>Fungi incertae sedis</taxon>
        <taxon>Mucoromycota</taxon>
        <taxon>Glomeromycotina</taxon>
        <taxon>Glomeromycetes</taxon>
        <taxon>Diversisporales</taxon>
        <taxon>Gigasporaceae</taxon>
        <taxon>Racocetra</taxon>
    </lineage>
</organism>
<dbReference type="Gene3D" id="3.30.420.10">
    <property type="entry name" value="Ribonuclease H-like superfamily/Ribonuclease H"/>
    <property type="match status" value="1"/>
</dbReference>
<comment type="caution">
    <text evidence="2">The sequence shown here is derived from an EMBL/GenBank/DDBJ whole genome shotgun (WGS) entry which is preliminary data.</text>
</comment>
<dbReference type="GO" id="GO:0003677">
    <property type="term" value="F:DNA binding"/>
    <property type="evidence" value="ECO:0007669"/>
    <property type="project" value="InterPro"/>
</dbReference>
<dbReference type="EMBL" id="CAJVPZ010027254">
    <property type="protein sequence ID" value="CAG8727979.1"/>
    <property type="molecule type" value="Genomic_DNA"/>
</dbReference>
<feature type="domain" description="Tc3 transposase DNA binding" evidence="1">
    <location>
        <begin position="6"/>
        <end position="43"/>
    </location>
</feature>